<feature type="region of interest" description="Disordered" evidence="1">
    <location>
        <begin position="385"/>
        <end position="444"/>
    </location>
</feature>
<keyword evidence="4" id="KW-1185">Reference proteome</keyword>
<dbReference type="Gene3D" id="1.10.10.790">
    <property type="entry name" value="Surp module"/>
    <property type="match status" value="1"/>
</dbReference>
<feature type="region of interest" description="Disordered" evidence="1">
    <location>
        <begin position="116"/>
        <end position="136"/>
    </location>
</feature>
<dbReference type="InterPro" id="IPR000467">
    <property type="entry name" value="G_patch_dom"/>
</dbReference>
<evidence type="ECO:0000313" key="3">
    <source>
        <dbReference type="EMBL" id="GAY60533.1"/>
    </source>
</evidence>
<evidence type="ECO:0000313" key="4">
    <source>
        <dbReference type="Proteomes" id="UP000236630"/>
    </source>
</evidence>
<dbReference type="EMBL" id="BDQV01000238">
    <property type="protein sequence ID" value="GAY60533.1"/>
    <property type="molecule type" value="Genomic_DNA"/>
</dbReference>
<feature type="compositionally biased region" description="Basic and acidic residues" evidence="1">
    <location>
        <begin position="700"/>
        <end position="724"/>
    </location>
</feature>
<proteinExistence type="predicted"/>
<dbReference type="GO" id="GO:0003723">
    <property type="term" value="F:RNA binding"/>
    <property type="evidence" value="ECO:0007669"/>
    <property type="project" value="InterPro"/>
</dbReference>
<dbReference type="InterPro" id="IPR035967">
    <property type="entry name" value="SWAP/Surp_sf"/>
</dbReference>
<dbReference type="STRING" id="55188.A0A2H5Q7G2"/>
<feature type="compositionally biased region" description="Basic and acidic residues" evidence="1">
    <location>
        <begin position="796"/>
        <end position="814"/>
    </location>
</feature>
<sequence>MISHRQQSVGSHWDGSLKWLGLGLLPSLSRNGSRICWENLCLPGSSGGLSLDLWYGLKGGSQQFGPLPRITSVDKTKKKKNEYSWIEEVTEFEGKSFGTSLQFDTFGSTAAEFARKQAEKEQQQRPSAIPGPAPDELVVPATESIGVKLLLKMGWRRGRSIKDSHADSLYDARREGRKALLAFSSDDAKTAFNDAEPVDFEQSVNDDGQLSRCTPVYVLNPKQDLHGLGYDPYKNAPEFREKKRSHTSGHSKNGRTKALSIKDRKVAPGFGIGALEEYDAEDEDLYGTDYEFVDTYAEEDEEPSRLSKDVRKKLVGRERQDVLPGFILASKSDYQLERFDPPVVPKDFVPHHKEKNQSNPLFSFLTGGNGHDYYARKLWEARQKRNDQTKLVSDGKSSETAQRLTAETRGKLLGERPLERSARDSSFSNELPEVATPFQDDPVKQERFERFLKEKYQGGLRSTDSGGASAMSEAARARERLDFEAAAEAIEKAKQRKEGSISTEQLLGSSGAGRMLFTSGGLEQVKDTQAEDLTNKKVYPRREEFQWRPSPILCKRFDLIDPYIGKAIFSDDSDDEVETFNPKKVEDPEKKIEVANTALSHLIAGDFLESLGKELGLEVPHESPPYPTSKAKNPAQKETSNANAGGNANILPVDNKSSSTRNAVSRTSIERWMPDQRETAQEGKSQKNEFTPGNPLNVSDKYKETDKYKGEIGCERSKEDEKSKLTSSHHKNRSSNSSSEDERSRKRSRRHRYSSDSYSDSSSEYRDQHHSRSKGRSKGSSREKSSSRRKHRKHRDRDSPRRSHNDTEKECTARKKDKKRRRD</sequence>
<dbReference type="Pfam" id="PF26093">
    <property type="entry name" value="HTH_TGH"/>
    <property type="match status" value="1"/>
</dbReference>
<gene>
    <name evidence="3" type="ORF">CUMW_202750</name>
</gene>
<dbReference type="Proteomes" id="UP000236630">
    <property type="component" value="Unassembled WGS sequence"/>
</dbReference>
<feature type="compositionally biased region" description="Basic and acidic residues" evidence="1">
    <location>
        <begin position="406"/>
        <end position="423"/>
    </location>
</feature>
<accession>A0A2H5Q7G2</accession>
<feature type="compositionally biased region" description="Basic and acidic residues" evidence="1">
    <location>
        <begin position="668"/>
        <end position="687"/>
    </location>
</feature>
<feature type="compositionally biased region" description="Polar residues" evidence="1">
    <location>
        <begin position="655"/>
        <end position="667"/>
    </location>
</feature>
<evidence type="ECO:0000256" key="1">
    <source>
        <dbReference type="SAM" id="MobiDB-lite"/>
    </source>
</evidence>
<reference evidence="3 4" key="1">
    <citation type="journal article" date="2017" name="Front. Genet.">
        <title>Draft sequencing of the heterozygous diploid genome of Satsuma (Citrus unshiu Marc.) using a hybrid assembly approach.</title>
        <authorList>
            <person name="Shimizu T."/>
            <person name="Tanizawa Y."/>
            <person name="Mochizuki T."/>
            <person name="Nagasaki H."/>
            <person name="Yoshioka T."/>
            <person name="Toyoda A."/>
            <person name="Fujiyama A."/>
            <person name="Kaminuma E."/>
            <person name="Nakamura Y."/>
        </authorList>
    </citation>
    <scope>NUCLEOTIDE SEQUENCE [LARGE SCALE GENOMIC DNA]</scope>
    <source>
        <strain evidence="4">cv. Miyagawa wase</strain>
    </source>
</reference>
<protein>
    <recommendedName>
        <fullName evidence="2">G-patch domain-containing protein</fullName>
    </recommendedName>
</protein>
<feature type="compositionally biased region" description="Polar residues" evidence="1">
    <location>
        <begin position="636"/>
        <end position="646"/>
    </location>
</feature>
<evidence type="ECO:0000259" key="2">
    <source>
        <dbReference type="PROSITE" id="PS50174"/>
    </source>
</evidence>
<organism evidence="3 4">
    <name type="scientific">Citrus unshiu</name>
    <name type="common">Satsuma mandarin</name>
    <name type="synonym">Citrus nobilis var. unshiu</name>
    <dbReference type="NCBI Taxonomy" id="55188"/>
    <lineage>
        <taxon>Eukaryota</taxon>
        <taxon>Viridiplantae</taxon>
        <taxon>Streptophyta</taxon>
        <taxon>Embryophyta</taxon>
        <taxon>Tracheophyta</taxon>
        <taxon>Spermatophyta</taxon>
        <taxon>Magnoliopsida</taxon>
        <taxon>eudicotyledons</taxon>
        <taxon>Gunneridae</taxon>
        <taxon>Pentapetalae</taxon>
        <taxon>rosids</taxon>
        <taxon>malvids</taxon>
        <taxon>Sapindales</taxon>
        <taxon>Rutaceae</taxon>
        <taxon>Aurantioideae</taxon>
        <taxon>Citrus</taxon>
    </lineage>
</organism>
<feature type="compositionally biased region" description="Polar residues" evidence="1">
    <location>
        <begin position="688"/>
        <end position="697"/>
    </location>
</feature>
<dbReference type="SUPFAM" id="SSF109905">
    <property type="entry name" value="Surp module (SWAP domain)"/>
    <property type="match status" value="1"/>
</dbReference>
<name>A0A2H5Q7G2_CITUN</name>
<dbReference type="PROSITE" id="PS50174">
    <property type="entry name" value="G_PATCH"/>
    <property type="match status" value="1"/>
</dbReference>
<dbReference type="PANTHER" id="PTHR13384:SF19">
    <property type="entry name" value="G PATCH DOMAIN-CONTAINING PROTEIN 1"/>
    <property type="match status" value="1"/>
</dbReference>
<dbReference type="GO" id="GO:0005634">
    <property type="term" value="C:nucleus"/>
    <property type="evidence" value="ECO:0007669"/>
    <property type="project" value="TreeGrafter"/>
</dbReference>
<feature type="domain" description="G-patch" evidence="2">
    <location>
        <begin position="142"/>
        <end position="161"/>
    </location>
</feature>
<dbReference type="PANTHER" id="PTHR13384">
    <property type="entry name" value="G PATCH DOMAIN-CONTAINING PROTEIN 1"/>
    <property type="match status" value="1"/>
</dbReference>
<feature type="region of interest" description="Disordered" evidence="1">
    <location>
        <begin position="618"/>
        <end position="823"/>
    </location>
</feature>
<dbReference type="AlphaFoldDB" id="A0A2H5Q7G2"/>
<dbReference type="GO" id="GO:0006396">
    <property type="term" value="P:RNA processing"/>
    <property type="evidence" value="ECO:0007669"/>
    <property type="project" value="InterPro"/>
</dbReference>
<comment type="caution">
    <text evidence="3">The sequence shown here is derived from an EMBL/GenBank/DDBJ whole genome shotgun (WGS) entry which is preliminary data.</text>
</comment>